<feature type="compositionally biased region" description="Polar residues" evidence="1">
    <location>
        <begin position="474"/>
        <end position="486"/>
    </location>
</feature>
<accession>A0A9P1C4W2</accession>
<proteinExistence type="predicted"/>
<comment type="caution">
    <text evidence="2">The sequence shown here is derived from an EMBL/GenBank/DDBJ whole genome shotgun (WGS) entry which is preliminary data.</text>
</comment>
<dbReference type="EMBL" id="CAMXCT020000956">
    <property type="protein sequence ID" value="CAL1138485.1"/>
    <property type="molecule type" value="Genomic_DNA"/>
</dbReference>
<evidence type="ECO:0000256" key="1">
    <source>
        <dbReference type="SAM" id="MobiDB-lite"/>
    </source>
</evidence>
<evidence type="ECO:0000313" key="3">
    <source>
        <dbReference type="EMBL" id="CAL4772422.1"/>
    </source>
</evidence>
<evidence type="ECO:0000313" key="4">
    <source>
        <dbReference type="Proteomes" id="UP001152797"/>
    </source>
</evidence>
<dbReference type="EMBL" id="CAMXCT010000956">
    <property type="protein sequence ID" value="CAI3985110.1"/>
    <property type="molecule type" value="Genomic_DNA"/>
</dbReference>
<evidence type="ECO:0000313" key="2">
    <source>
        <dbReference type="EMBL" id="CAI3985110.1"/>
    </source>
</evidence>
<sequence>MRSACWACEGWERQEIVWLCDPKESPKAVWAFTSLDAFRRPLRLYPEGAQGQWRSYKAARMVPPGYRLKVLFQVDSTLRLLPEERISQPVEITLRICKDLPDLNPEEEQIVRTDISPRSGRKIFVASLPEVNVIRTQPGSPKTEARGVVADGPVDGSVVLLPRVTETEFKAQVKRAPPFWSNFRHETPALRRESLRMDWMRCRLGHVVPEAEIEDIKKALEPHVGWLMCLYRRLSSMDVSGETGFGISQIQAGELMMSTGICDGSTTKVADIDRFFIAAKVTPAELKKTLAVVNDKTLVRYEFLELLLRVAHHHFLKSGAAENMAEATVLILKAFEPDGRRAEQELHGFFRALCTEATDDLYKKHADLLAMVYKRFGGSKTPPGKPKFMALGEFQQLLEVANIHGLGFQPRQSSLAFRMGMMCQSDESGSSRFQEMTLFGPQFCCAKTTIKHQSLCQSLETSALRKLRNSQNKIETCQSNKSTPPEHTTHADRTSSMLAGLSWGNFKEACRGLSVRSGS</sequence>
<reference evidence="2" key="1">
    <citation type="submission" date="2022-10" db="EMBL/GenBank/DDBJ databases">
        <authorList>
            <person name="Chen Y."/>
            <person name="Dougan E. K."/>
            <person name="Chan C."/>
            <person name="Rhodes N."/>
            <person name="Thang M."/>
        </authorList>
    </citation>
    <scope>NUCLEOTIDE SEQUENCE</scope>
</reference>
<dbReference type="AlphaFoldDB" id="A0A9P1C4W2"/>
<gene>
    <name evidence="2" type="ORF">C1SCF055_LOCUS12593</name>
</gene>
<dbReference type="EMBL" id="CAMXCT030000956">
    <property type="protein sequence ID" value="CAL4772422.1"/>
    <property type="molecule type" value="Genomic_DNA"/>
</dbReference>
<reference evidence="3 4" key="2">
    <citation type="submission" date="2024-05" db="EMBL/GenBank/DDBJ databases">
        <authorList>
            <person name="Chen Y."/>
            <person name="Shah S."/>
            <person name="Dougan E. K."/>
            <person name="Thang M."/>
            <person name="Chan C."/>
        </authorList>
    </citation>
    <scope>NUCLEOTIDE SEQUENCE [LARGE SCALE GENOMIC DNA]</scope>
</reference>
<dbReference type="Proteomes" id="UP001152797">
    <property type="component" value="Unassembled WGS sequence"/>
</dbReference>
<protein>
    <submittedName>
        <fullName evidence="3">Protein NLRC3</fullName>
    </submittedName>
</protein>
<name>A0A9P1C4W2_9DINO</name>
<keyword evidence="4" id="KW-1185">Reference proteome</keyword>
<dbReference type="OrthoDB" id="415435at2759"/>
<organism evidence="2">
    <name type="scientific">Cladocopium goreaui</name>
    <dbReference type="NCBI Taxonomy" id="2562237"/>
    <lineage>
        <taxon>Eukaryota</taxon>
        <taxon>Sar</taxon>
        <taxon>Alveolata</taxon>
        <taxon>Dinophyceae</taxon>
        <taxon>Suessiales</taxon>
        <taxon>Symbiodiniaceae</taxon>
        <taxon>Cladocopium</taxon>
    </lineage>
</organism>
<feature type="region of interest" description="Disordered" evidence="1">
    <location>
        <begin position="474"/>
        <end position="493"/>
    </location>
</feature>